<evidence type="ECO:0000256" key="1">
    <source>
        <dbReference type="ARBA" id="ARBA00022679"/>
    </source>
</evidence>
<name>A0A401LW94_9BACE</name>
<dbReference type="SUPFAM" id="SSF53448">
    <property type="entry name" value="Nucleotide-diphospho-sugar transferases"/>
    <property type="match status" value="1"/>
</dbReference>
<dbReference type="Proteomes" id="UP000288079">
    <property type="component" value="Unassembled WGS sequence"/>
</dbReference>
<organism evidence="2 3">
    <name type="scientific">Bacteroides faecalis</name>
    <dbReference type="NCBI Taxonomy" id="2447885"/>
    <lineage>
        <taxon>Bacteria</taxon>
        <taxon>Pseudomonadati</taxon>
        <taxon>Bacteroidota</taxon>
        <taxon>Bacteroidia</taxon>
        <taxon>Bacteroidales</taxon>
        <taxon>Bacteroidaceae</taxon>
        <taxon>Bacteroides</taxon>
    </lineage>
</organism>
<keyword evidence="1" id="KW-0808">Transferase</keyword>
<comment type="caution">
    <text evidence="2">The sequence shown here is derived from an EMBL/GenBank/DDBJ whole genome shotgun (WGS) entry which is preliminary data.</text>
</comment>
<keyword evidence="3" id="KW-1185">Reference proteome</keyword>
<evidence type="ECO:0000313" key="2">
    <source>
        <dbReference type="EMBL" id="GCB35780.1"/>
    </source>
</evidence>
<gene>
    <name evidence="2" type="ORF">KGMB02408_27250</name>
</gene>
<accession>A0A401LW94</accession>
<dbReference type="EMBL" id="BHWB01000008">
    <property type="protein sequence ID" value="GCB35780.1"/>
    <property type="molecule type" value="Genomic_DNA"/>
</dbReference>
<dbReference type="InterPro" id="IPR051706">
    <property type="entry name" value="Glycosyltransferase_domain"/>
</dbReference>
<dbReference type="InterPro" id="IPR007577">
    <property type="entry name" value="GlycoTrfase_DXD_sugar-bd_CS"/>
</dbReference>
<dbReference type="Pfam" id="PF04488">
    <property type="entry name" value="Gly_transf_sug"/>
    <property type="match status" value="1"/>
</dbReference>
<dbReference type="RefSeq" id="WP_125041676.1">
    <property type="nucleotide sequence ID" value="NZ_BHWB01000008.1"/>
</dbReference>
<dbReference type="PANTHER" id="PTHR32385:SF15">
    <property type="entry name" value="INOSITOL PHOSPHOCERAMIDE MANNOSYLTRANSFERASE 1"/>
    <property type="match status" value="1"/>
</dbReference>
<reference evidence="2 3" key="1">
    <citation type="submission" date="2018-10" db="EMBL/GenBank/DDBJ databases">
        <title>Draft Genome Sequence of Bacteroides sp. KCTC 15687.</title>
        <authorList>
            <person name="Yu S.Y."/>
            <person name="Kim J.S."/>
            <person name="Oh B.S."/>
            <person name="Park S.H."/>
            <person name="Kang S.W."/>
            <person name="Park J.E."/>
            <person name="Choi S.H."/>
            <person name="Han K.I."/>
            <person name="Lee K.C."/>
            <person name="Eom M.K."/>
            <person name="Suh M.K."/>
            <person name="Lee D.H."/>
            <person name="Yoon H."/>
            <person name="Kim B."/>
            <person name="Yang S.J."/>
            <person name="Lee J.S."/>
            <person name="Lee J.H."/>
        </authorList>
    </citation>
    <scope>NUCLEOTIDE SEQUENCE [LARGE SCALE GENOMIC DNA]</scope>
    <source>
        <strain evidence="2 3">KCTC 15687</strain>
    </source>
</reference>
<dbReference type="Gene3D" id="3.90.550.20">
    <property type="match status" value="1"/>
</dbReference>
<protein>
    <recommendedName>
        <fullName evidence="4">Glycosyl transferase</fullName>
    </recommendedName>
</protein>
<dbReference type="GO" id="GO:0016020">
    <property type="term" value="C:membrane"/>
    <property type="evidence" value="ECO:0007669"/>
    <property type="project" value="GOC"/>
</dbReference>
<proteinExistence type="predicted"/>
<dbReference type="InterPro" id="IPR029044">
    <property type="entry name" value="Nucleotide-diphossugar_trans"/>
</dbReference>
<dbReference type="AlphaFoldDB" id="A0A401LW94"/>
<dbReference type="GO" id="GO:0051999">
    <property type="term" value="P:mannosyl-inositol phosphorylceramide biosynthetic process"/>
    <property type="evidence" value="ECO:0007669"/>
    <property type="project" value="TreeGrafter"/>
</dbReference>
<evidence type="ECO:0000313" key="3">
    <source>
        <dbReference type="Proteomes" id="UP000288079"/>
    </source>
</evidence>
<sequence>MKNQIPKIIHQIWSDKEIPLPEHFLKMADTWKYDYPDWQYIYWNDYKMNSFILEHFPQYWEIYNSFPYDIQRWDAIRYLILYKMGGMYVDFDFESLKPLNGLLCDKQCCFPQEPISHCGIFKRNFIINNSLMASVPYHNYLKNIIEKVFSKENLELSFTARNKDIVFDTTGQWVLVDVYEGLSTEERSDVYLIPPSYINPFDLPLAGIAKRGSWDKRLEYSIKDAYAIHYYFGSWTD</sequence>
<dbReference type="PANTHER" id="PTHR32385">
    <property type="entry name" value="MANNOSYL PHOSPHORYLINOSITOL CERAMIDE SYNTHASE"/>
    <property type="match status" value="1"/>
</dbReference>
<dbReference type="OrthoDB" id="9802987at2"/>
<evidence type="ECO:0008006" key="4">
    <source>
        <dbReference type="Google" id="ProtNLM"/>
    </source>
</evidence>
<dbReference type="GO" id="GO:0000030">
    <property type="term" value="F:mannosyltransferase activity"/>
    <property type="evidence" value="ECO:0007669"/>
    <property type="project" value="TreeGrafter"/>
</dbReference>